<proteinExistence type="predicted"/>
<dbReference type="Proteomes" id="UP000199706">
    <property type="component" value="Unassembled WGS sequence"/>
</dbReference>
<keyword evidence="1" id="KW-1133">Transmembrane helix</keyword>
<dbReference type="OrthoDB" id="9135393at2"/>
<protein>
    <submittedName>
        <fullName evidence="2">Uncharacterized protein</fullName>
    </submittedName>
</protein>
<evidence type="ECO:0000313" key="2">
    <source>
        <dbReference type="EMBL" id="SDG93963.1"/>
    </source>
</evidence>
<gene>
    <name evidence="2" type="ORF">SAMN05216466_106123</name>
</gene>
<feature type="transmembrane region" description="Helical" evidence="1">
    <location>
        <begin position="36"/>
        <end position="61"/>
    </location>
</feature>
<reference evidence="2 3" key="1">
    <citation type="submission" date="2016-10" db="EMBL/GenBank/DDBJ databases">
        <authorList>
            <person name="de Groot N.N."/>
        </authorList>
    </citation>
    <scope>NUCLEOTIDE SEQUENCE [LARGE SCALE GENOMIC DNA]</scope>
    <source>
        <strain evidence="2 3">LMG 2247</strain>
    </source>
</reference>
<name>A0A1G7YC99_9BURK</name>
<accession>A0A1G7YC99</accession>
<keyword evidence="1" id="KW-0472">Membrane</keyword>
<evidence type="ECO:0000256" key="1">
    <source>
        <dbReference type="SAM" id="Phobius"/>
    </source>
</evidence>
<evidence type="ECO:0000313" key="3">
    <source>
        <dbReference type="Proteomes" id="UP000199706"/>
    </source>
</evidence>
<dbReference type="EMBL" id="FNCJ01000006">
    <property type="protein sequence ID" value="SDG93963.1"/>
    <property type="molecule type" value="Genomic_DNA"/>
</dbReference>
<dbReference type="RefSeq" id="WP_090685406.1">
    <property type="nucleotide sequence ID" value="NZ_FNCJ01000006.1"/>
</dbReference>
<keyword evidence="1" id="KW-0812">Transmembrane</keyword>
<sequence>MLEIIGVVLGIVIADYLRPIARLAFAIRILTAVSTVVAVACLPIQGLIVSLIVALGSRLAWAQLINSTTDRAQP</sequence>
<dbReference type="AlphaFoldDB" id="A0A1G7YC99"/>
<organism evidence="2 3">
    <name type="scientific">Paraburkholderia phenazinium</name>
    <dbReference type="NCBI Taxonomy" id="60549"/>
    <lineage>
        <taxon>Bacteria</taxon>
        <taxon>Pseudomonadati</taxon>
        <taxon>Pseudomonadota</taxon>
        <taxon>Betaproteobacteria</taxon>
        <taxon>Burkholderiales</taxon>
        <taxon>Burkholderiaceae</taxon>
        <taxon>Paraburkholderia</taxon>
    </lineage>
</organism>